<reference evidence="3 5" key="2">
    <citation type="journal article" date="2020" name="Microb. Genom.">
        <title>Analysis of complete Campylobacter concisus genomes identifies genomospecies features, secretion systems and novel plasmids and their association with severe ulcerative colitis.</title>
        <authorList>
            <person name="Liu F."/>
            <person name="Chen S."/>
            <person name="Luu L.D.W."/>
            <person name="Lee S.A."/>
            <person name="Tay A.C.Y."/>
            <person name="Wu R."/>
            <person name="Riordan S.M."/>
            <person name="Lan R."/>
            <person name="Liu L."/>
            <person name="Zhang L."/>
        </authorList>
    </citation>
    <scope>NUCLEOTIDE SEQUENCE [LARGE SCALE GENOMIC DNA]</scope>
    <source>
        <strain evidence="3 5">H16O-S1</strain>
    </source>
</reference>
<protein>
    <submittedName>
        <fullName evidence="3">Uncharacterized protein</fullName>
    </submittedName>
</protein>
<evidence type="ECO:0000256" key="1">
    <source>
        <dbReference type="SAM" id="MobiDB-lite"/>
    </source>
</evidence>
<evidence type="ECO:0000313" key="5">
    <source>
        <dbReference type="Proteomes" id="UP000594571"/>
    </source>
</evidence>
<evidence type="ECO:0000313" key="2">
    <source>
        <dbReference type="EMBL" id="QPH89388.1"/>
    </source>
</evidence>
<gene>
    <name evidence="3" type="ORF">CVS89_03030</name>
    <name evidence="2" type="ORF">CVT00_06905</name>
</gene>
<evidence type="ECO:0000313" key="3">
    <source>
        <dbReference type="EMBL" id="QPH97256.1"/>
    </source>
</evidence>
<dbReference type="Proteomes" id="UP000594571">
    <property type="component" value="Chromosome"/>
</dbReference>
<dbReference type="Proteomes" id="UP000594508">
    <property type="component" value="Chromosome"/>
</dbReference>
<name>A0A7S9RSS3_9BACT</name>
<feature type="region of interest" description="Disordered" evidence="1">
    <location>
        <begin position="30"/>
        <end position="50"/>
    </location>
</feature>
<dbReference type="AlphaFoldDB" id="A0A7S9RSS3"/>
<accession>A0A7S9RSS3</accession>
<proteinExistence type="predicted"/>
<dbReference type="EMBL" id="CP049263">
    <property type="protein sequence ID" value="QPH97256.1"/>
    <property type="molecule type" value="Genomic_DNA"/>
</dbReference>
<dbReference type="EMBL" id="CP060707">
    <property type="protein sequence ID" value="QPH89388.1"/>
    <property type="molecule type" value="Genomic_DNA"/>
</dbReference>
<reference evidence="4 5" key="1">
    <citation type="journal article" date="2018" name="Emerg. Microbes Infect.">
        <title>Genomic analysis of oral Campylobacter concisus strains identified a potential bacterial molecular marker associated with active Crohn's disease.</title>
        <authorList>
            <person name="Liu F."/>
            <person name="Ma R."/>
            <person name="Tay C.Y.A."/>
            <person name="Octavia S."/>
            <person name="Lan R."/>
            <person name="Chung H.K.L."/>
            <person name="Riordan S.M."/>
            <person name="Grimm M.C."/>
            <person name="Leong R.W."/>
            <person name="Tanaka M.M."/>
            <person name="Connor S."/>
            <person name="Zhang L."/>
        </authorList>
    </citation>
    <scope>NUCLEOTIDE SEQUENCE [LARGE SCALE GENOMIC DNA]</scope>
    <source>
        <strain evidence="3 5">H16O-S1</strain>
        <strain evidence="2 4">P1CDO2</strain>
    </source>
</reference>
<reference evidence="2" key="3">
    <citation type="submission" date="2020-08" db="EMBL/GenBank/DDBJ databases">
        <title>Analysis of Completed Campylobacter concisus Genomes Identified Genomospecies Features, Novel plasmids and Their Association with Severe Ulcerative Colitis.</title>
        <authorList>
            <person name="Zhang L."/>
        </authorList>
    </citation>
    <scope>NUCLEOTIDE SEQUENCE</scope>
    <source>
        <strain evidence="2">P1CDO2</strain>
    </source>
</reference>
<dbReference type="RefSeq" id="WP_103588998.1">
    <property type="nucleotide sequence ID" value="NZ_CABPVA010000013.1"/>
</dbReference>
<organism evidence="3 5">
    <name type="scientific">Campylobacter concisus</name>
    <dbReference type="NCBI Taxonomy" id="199"/>
    <lineage>
        <taxon>Bacteria</taxon>
        <taxon>Pseudomonadati</taxon>
        <taxon>Campylobacterota</taxon>
        <taxon>Epsilonproteobacteria</taxon>
        <taxon>Campylobacterales</taxon>
        <taxon>Campylobacteraceae</taxon>
        <taxon>Campylobacter</taxon>
    </lineage>
</organism>
<sequence>MGILDKKNGFAFVNNANIAASSNVEEFINSGAADSNEKKKSNAGRPKKVGEKPVSVAIYLMPSEKERLENEAKAQFMSLSGYLKLKILA</sequence>
<evidence type="ECO:0000313" key="4">
    <source>
        <dbReference type="Proteomes" id="UP000594508"/>
    </source>
</evidence>